<dbReference type="EMBL" id="JYIW01000020">
    <property type="protein sequence ID" value="KJL30168.1"/>
    <property type="molecule type" value="Genomic_DNA"/>
</dbReference>
<dbReference type="InterPro" id="IPR036291">
    <property type="entry name" value="NAD(P)-bd_dom_sf"/>
</dbReference>
<accession>A0A0F0LAJ5</accession>
<dbReference type="Gene3D" id="3.40.50.720">
    <property type="entry name" value="NAD(P)-binding Rossmann-like Domain"/>
    <property type="match status" value="1"/>
</dbReference>
<dbReference type="PATRIC" id="fig|82380.11.peg.949"/>
<evidence type="ECO:0008006" key="3">
    <source>
        <dbReference type="Google" id="ProtNLM"/>
    </source>
</evidence>
<sequence length="292" mass="31095">MPRHRVPVACFPPASVWQIGQVDTFPAPARTLLIGYGKLAQGLAPRLLADGGAVVAVRRSDGALPEGVVGIRADLAEPLDQPLPVVDAMVVTLPPGDPGYRVVLGHVADALPATPSRTIFVSSTGVFEAGPFDRTITEADEPAPTSDRARGLRDGELAARELFDAVIVRPAGIYGPGREFLLRQVREHAVVNHRRRTNRIHETDLVRALDVLLRMPEPPALVHGVDATPAPLGEVVAFIARELGLDAPPHDPTAAQSGTVLDGALLRSVLGELQYPSYTDGYAEMIRGSRPA</sequence>
<proteinExistence type="predicted"/>
<reference evidence="1 2" key="1">
    <citation type="submission" date="2015-02" db="EMBL/GenBank/DDBJ databases">
        <title>Draft genome sequences of ten Microbacterium spp. with emphasis on heavy metal contaminated environments.</title>
        <authorList>
            <person name="Corretto E."/>
        </authorList>
    </citation>
    <scope>NUCLEOTIDE SEQUENCE [LARGE SCALE GENOMIC DNA]</scope>
    <source>
        <strain evidence="1 2">BEL4b</strain>
    </source>
</reference>
<dbReference type="AlphaFoldDB" id="A0A0F0LAJ5"/>
<name>A0A0F0LAJ5_9MICO</name>
<dbReference type="Proteomes" id="UP000033640">
    <property type="component" value="Unassembled WGS sequence"/>
</dbReference>
<organism evidence="1 2">
    <name type="scientific">Microbacterium oxydans</name>
    <dbReference type="NCBI Taxonomy" id="82380"/>
    <lineage>
        <taxon>Bacteria</taxon>
        <taxon>Bacillati</taxon>
        <taxon>Actinomycetota</taxon>
        <taxon>Actinomycetes</taxon>
        <taxon>Micrococcales</taxon>
        <taxon>Microbacteriaceae</taxon>
        <taxon>Microbacterium</taxon>
    </lineage>
</organism>
<protein>
    <recommendedName>
        <fullName evidence="3">RmlD-like substrate binding domain-containing protein</fullName>
    </recommendedName>
</protein>
<evidence type="ECO:0000313" key="1">
    <source>
        <dbReference type="EMBL" id="KJL30168.1"/>
    </source>
</evidence>
<gene>
    <name evidence="1" type="ORF">RS83_00918</name>
</gene>
<evidence type="ECO:0000313" key="2">
    <source>
        <dbReference type="Proteomes" id="UP000033640"/>
    </source>
</evidence>
<dbReference type="SUPFAM" id="SSF51735">
    <property type="entry name" value="NAD(P)-binding Rossmann-fold domains"/>
    <property type="match status" value="1"/>
</dbReference>
<comment type="caution">
    <text evidence="1">The sequence shown here is derived from an EMBL/GenBank/DDBJ whole genome shotgun (WGS) entry which is preliminary data.</text>
</comment>